<reference evidence="1 2" key="1">
    <citation type="submission" date="2016-05" db="EMBL/GenBank/DDBJ databases">
        <title>Genome sequencing of Trichophyton violaceum CMCC(F)T3l isolated from hair.</title>
        <authorList>
            <person name="Zhan P."/>
            <person name="Tao Y."/>
            <person name="Liu W."/>
        </authorList>
    </citation>
    <scope>NUCLEOTIDE SEQUENCE [LARGE SCALE GENOMIC DNA]</scope>
    <source>
        <strain evidence="2">CMCC(F)T3l</strain>
    </source>
</reference>
<proteinExistence type="predicted"/>
<dbReference type="Proteomes" id="UP000243519">
    <property type="component" value="Unassembled WGS sequence"/>
</dbReference>
<evidence type="ECO:0000313" key="2">
    <source>
        <dbReference type="Proteomes" id="UP000243519"/>
    </source>
</evidence>
<organism evidence="1 2">
    <name type="scientific">Trichophyton violaceum</name>
    <dbReference type="NCBI Taxonomy" id="34388"/>
    <lineage>
        <taxon>Eukaryota</taxon>
        <taxon>Fungi</taxon>
        <taxon>Dikarya</taxon>
        <taxon>Ascomycota</taxon>
        <taxon>Pezizomycotina</taxon>
        <taxon>Eurotiomycetes</taxon>
        <taxon>Eurotiomycetidae</taxon>
        <taxon>Onygenales</taxon>
        <taxon>Arthrodermataceae</taxon>
        <taxon>Trichophyton</taxon>
    </lineage>
</organism>
<comment type="caution">
    <text evidence="1">The sequence shown here is derived from an EMBL/GenBank/DDBJ whole genome shotgun (WGS) entry which is preliminary data.</text>
</comment>
<protein>
    <submittedName>
        <fullName evidence="1">Uncharacterized protein</fullName>
    </submittedName>
</protein>
<dbReference type="AlphaFoldDB" id="A0A178FVJ5"/>
<keyword evidence="2" id="KW-1185">Reference proteome</keyword>
<dbReference type="EMBL" id="LHPN01000001">
    <property type="protein sequence ID" value="OAL75723.1"/>
    <property type="molecule type" value="Genomic_DNA"/>
</dbReference>
<accession>A0A178FVJ5</accession>
<sequence length="113" mass="12749">MPNIAFNIGFRVPGNPTLFPYEANSAEFTYVASAASIARAMFAQPQIKQGLTQLALEFDQQTLGSKWFHNNVPLAQQWVDYFVGHFLQAEFPRIVVDFNITNADCLGYHPRLP</sequence>
<name>A0A178FVJ5_TRIVO</name>
<gene>
    <name evidence="1" type="ORF">A7D00_1323</name>
</gene>
<evidence type="ECO:0000313" key="1">
    <source>
        <dbReference type="EMBL" id="OAL75723.1"/>
    </source>
</evidence>